<dbReference type="Proteomes" id="UP001596143">
    <property type="component" value="Unassembled WGS sequence"/>
</dbReference>
<proteinExistence type="predicted"/>
<protein>
    <submittedName>
        <fullName evidence="1">Sporulation protein YtxC</fullName>
    </submittedName>
</protein>
<keyword evidence="2" id="KW-1185">Reference proteome</keyword>
<name>A0ABW0UB23_9BACI</name>
<reference evidence="2" key="1">
    <citation type="journal article" date="2019" name="Int. J. Syst. Evol. Microbiol.">
        <title>The Global Catalogue of Microorganisms (GCM) 10K type strain sequencing project: providing services to taxonomists for standard genome sequencing and annotation.</title>
        <authorList>
            <consortium name="The Broad Institute Genomics Platform"/>
            <consortium name="The Broad Institute Genome Sequencing Center for Infectious Disease"/>
            <person name="Wu L."/>
            <person name="Ma J."/>
        </authorList>
    </citation>
    <scope>NUCLEOTIDE SEQUENCE [LARGE SCALE GENOMIC DNA]</scope>
    <source>
        <strain evidence="2">CGMCC 1.15790</strain>
    </source>
</reference>
<evidence type="ECO:0000313" key="1">
    <source>
        <dbReference type="EMBL" id="MFC5629514.1"/>
    </source>
</evidence>
<accession>A0ABW0UB23</accession>
<dbReference type="InterPro" id="IPR014199">
    <property type="entry name" value="Spore_YtxC"/>
</dbReference>
<dbReference type="Pfam" id="PF08812">
    <property type="entry name" value="YtxC"/>
    <property type="match status" value="1"/>
</dbReference>
<gene>
    <name evidence="1" type="ORF">ACFPTR_11685</name>
</gene>
<dbReference type="EMBL" id="JBHSPF010000059">
    <property type="protein sequence ID" value="MFC5629514.1"/>
    <property type="molecule type" value="Genomic_DNA"/>
</dbReference>
<comment type="caution">
    <text evidence="1">The sequence shown here is derived from an EMBL/GenBank/DDBJ whole genome shotgun (WGS) entry which is preliminary data.</text>
</comment>
<dbReference type="RefSeq" id="WP_270897237.1">
    <property type="nucleotide sequence ID" value="NZ_JBHSPF010000059.1"/>
</dbReference>
<evidence type="ECO:0000313" key="2">
    <source>
        <dbReference type="Proteomes" id="UP001596143"/>
    </source>
</evidence>
<sequence>MFSIDFANMEDTNNVMDTISNDQHKWERKGLDTGKVMQKKGKFFWDFQGTETEWKEGIIPYLASVLSDYMTDHQELKWIKNYIEDTFYYKDESEAITDIAQTLLEGEKKGVLRTPLFDKRKHFVYNELKKEIEEKKHIQWQPLLTFRLGTYHQLLMEAASKAIDEYKWEQEYQTMVESCRHHLKHAEEQMNILHLLLKEKPLFVDEHGHPIDEWTRLHQLEHSLVFEKELPFEYMVISPTVSLSPRRLHVYSDEENGTVQTLEMIFQEKMTLHPVKEWPLYEK</sequence>
<organism evidence="1 2">
    <name type="scientific">Aliibacillus thermotolerans</name>
    <dbReference type="NCBI Taxonomy" id="1834418"/>
    <lineage>
        <taxon>Bacteria</taxon>
        <taxon>Bacillati</taxon>
        <taxon>Bacillota</taxon>
        <taxon>Bacilli</taxon>
        <taxon>Bacillales</taxon>
        <taxon>Bacillaceae</taxon>
        <taxon>Aliibacillus</taxon>
    </lineage>
</organism>